<dbReference type="OrthoDB" id="498611at2759"/>
<reference evidence="5" key="1">
    <citation type="submission" date="2022-12" db="EMBL/GenBank/DDBJ databases">
        <authorList>
            <person name="Brejova B."/>
        </authorList>
    </citation>
    <scope>NUCLEOTIDE SEQUENCE</scope>
</reference>
<feature type="compositionally biased region" description="Low complexity" evidence="4">
    <location>
        <begin position="42"/>
        <end position="56"/>
    </location>
</feature>
<dbReference type="GO" id="GO:0005634">
    <property type="term" value="C:nucleus"/>
    <property type="evidence" value="ECO:0007669"/>
    <property type="project" value="TreeGrafter"/>
</dbReference>
<dbReference type="PANTHER" id="PTHR12280:SF20">
    <property type="entry name" value="4'-PHOSPHOPANTETHEINE PHOSPHATASE"/>
    <property type="match status" value="1"/>
</dbReference>
<dbReference type="Gene3D" id="3.30.420.510">
    <property type="match status" value="1"/>
</dbReference>
<dbReference type="InterPro" id="IPR043129">
    <property type="entry name" value="ATPase_NBD"/>
</dbReference>
<keyword evidence="1" id="KW-0547">Nucleotide-binding</keyword>
<dbReference type="GO" id="GO:0015937">
    <property type="term" value="P:coenzyme A biosynthetic process"/>
    <property type="evidence" value="ECO:0007669"/>
    <property type="project" value="UniProtKB-KW"/>
</dbReference>
<keyword evidence="2" id="KW-0067">ATP-binding</keyword>
<dbReference type="NCBIfam" id="TIGR00555">
    <property type="entry name" value="panK_eukar"/>
    <property type="match status" value="1"/>
</dbReference>
<feature type="region of interest" description="Disordered" evidence="4">
    <location>
        <begin position="1"/>
        <end position="61"/>
    </location>
</feature>
<dbReference type="AlphaFoldDB" id="A0A9W4TZQ5"/>
<dbReference type="GO" id="GO:0005829">
    <property type="term" value="C:cytosol"/>
    <property type="evidence" value="ECO:0007669"/>
    <property type="project" value="TreeGrafter"/>
</dbReference>
<organism evidence="5 6">
    <name type="scientific">Candida verbasci</name>
    <dbReference type="NCBI Taxonomy" id="1227364"/>
    <lineage>
        <taxon>Eukaryota</taxon>
        <taxon>Fungi</taxon>
        <taxon>Dikarya</taxon>
        <taxon>Ascomycota</taxon>
        <taxon>Saccharomycotina</taxon>
        <taxon>Pichiomycetes</taxon>
        <taxon>Debaryomycetaceae</taxon>
        <taxon>Candida/Lodderomyces clade</taxon>
        <taxon>Candida</taxon>
    </lineage>
</organism>
<evidence type="ECO:0000256" key="3">
    <source>
        <dbReference type="ARBA" id="ARBA00022993"/>
    </source>
</evidence>
<keyword evidence="6" id="KW-1185">Reference proteome</keyword>
<keyword evidence="3" id="KW-0173">Coenzyme A biosynthesis</keyword>
<gene>
    <name evidence="5" type="ORF">CANVERA_P5125</name>
</gene>
<comment type="caution">
    <text evidence="5">The sequence shown here is derived from an EMBL/GenBank/DDBJ whole genome shotgun (WGS) entry which is preliminary data.</text>
</comment>
<feature type="compositionally biased region" description="Polar residues" evidence="4">
    <location>
        <begin position="135"/>
        <end position="146"/>
    </location>
</feature>
<sequence length="515" mass="57202">MDSKSSKNNNNNYNNNNSNNNNNNNDNITNHETPIIYSPTLPQSQPTTATSASTSSRPRHHRLSISHEELNLGLVDPGTIKIDCSGAYIANDDLLKNSLLEIEELTSSESPSPSPSPSPSSSSNNSSDLEEETATEMSTTNSTSRNGLIKKNNINLPKHNDEIIHISVDIGGTLTKLVYFTKQSSSKSSGGGKLHFQDFQTENFQKDVLKFMIKLINKSISNHKKKESSSSLPITYILATGGGAHKFYNLMTKVFKKNKLPMKIIAKDEMECLIKGLDWLITKIPQEIFIYDLNQLMTKFQPLQLESEIYPYLLVNIGSGVSMIKVTKPGPFGFERIGGSSLGGGTLWGLLSLLTNAKDYNEMLEMASNGNNENIDLLVGDIYGTNYNKIGLKANHIASSFAKVFKKLRFSNKTLTPLEKLKLFNQEDIARSILFSISNNIGQIAYLHAEKYNLKRIYFGGSYISGHMQTIHTLSYAVNFWSKGDMQSYFLRHEGYLGSVGAFMMGPAVEEEVIQ</sequence>
<dbReference type="FunFam" id="3.30.420.40:FF:000115">
    <property type="entry name" value="Pantothenate kinase PanK"/>
    <property type="match status" value="1"/>
</dbReference>
<evidence type="ECO:0000313" key="5">
    <source>
        <dbReference type="EMBL" id="CAI5760616.1"/>
    </source>
</evidence>
<accession>A0A9W4TZQ5</accession>
<dbReference type="SUPFAM" id="SSF53067">
    <property type="entry name" value="Actin-like ATPase domain"/>
    <property type="match status" value="2"/>
</dbReference>
<proteinExistence type="predicted"/>
<dbReference type="GO" id="GO:0005524">
    <property type="term" value="F:ATP binding"/>
    <property type="evidence" value="ECO:0007669"/>
    <property type="project" value="UniProtKB-KW"/>
</dbReference>
<dbReference type="PANTHER" id="PTHR12280">
    <property type="entry name" value="PANTOTHENATE KINASE"/>
    <property type="match status" value="1"/>
</dbReference>
<dbReference type="EMBL" id="CANTUO010000007">
    <property type="protein sequence ID" value="CAI5760616.1"/>
    <property type="molecule type" value="Genomic_DNA"/>
</dbReference>
<dbReference type="GO" id="GO:0004594">
    <property type="term" value="F:pantothenate kinase activity"/>
    <property type="evidence" value="ECO:0007669"/>
    <property type="project" value="TreeGrafter"/>
</dbReference>
<evidence type="ECO:0000256" key="4">
    <source>
        <dbReference type="SAM" id="MobiDB-lite"/>
    </source>
</evidence>
<dbReference type="Gene3D" id="3.30.420.40">
    <property type="match status" value="1"/>
</dbReference>
<feature type="region of interest" description="Disordered" evidence="4">
    <location>
        <begin position="105"/>
        <end position="149"/>
    </location>
</feature>
<evidence type="ECO:0000313" key="6">
    <source>
        <dbReference type="Proteomes" id="UP001152885"/>
    </source>
</evidence>
<evidence type="ECO:0000256" key="2">
    <source>
        <dbReference type="ARBA" id="ARBA00022840"/>
    </source>
</evidence>
<dbReference type="InterPro" id="IPR004567">
    <property type="entry name" value="Type_II_PanK"/>
</dbReference>
<dbReference type="Proteomes" id="UP001152885">
    <property type="component" value="Unassembled WGS sequence"/>
</dbReference>
<name>A0A9W4TZQ5_9ASCO</name>
<evidence type="ECO:0008006" key="7">
    <source>
        <dbReference type="Google" id="ProtNLM"/>
    </source>
</evidence>
<protein>
    <recommendedName>
        <fullName evidence="7">Pantothenate kinase</fullName>
    </recommendedName>
</protein>
<dbReference type="Pfam" id="PF03630">
    <property type="entry name" value="Fumble"/>
    <property type="match status" value="1"/>
</dbReference>
<evidence type="ECO:0000256" key="1">
    <source>
        <dbReference type="ARBA" id="ARBA00022741"/>
    </source>
</evidence>
<feature type="compositionally biased region" description="Low complexity" evidence="4">
    <location>
        <begin position="8"/>
        <end position="30"/>
    </location>
</feature>